<evidence type="ECO:0000256" key="1">
    <source>
        <dbReference type="ARBA" id="ARBA00001974"/>
    </source>
</evidence>
<protein>
    <submittedName>
        <fullName evidence="10">PDR/VanB family oxidoreductase</fullName>
        <ecNumber evidence="10">1.-.-.-</ecNumber>
    </submittedName>
</protein>
<dbReference type="SUPFAM" id="SSF63380">
    <property type="entry name" value="Riboflavin synthase domain-like"/>
    <property type="match status" value="1"/>
</dbReference>
<dbReference type="InterPro" id="IPR012675">
    <property type="entry name" value="Beta-grasp_dom_sf"/>
</dbReference>
<keyword evidence="4" id="KW-0479">Metal-binding</keyword>
<keyword evidence="2" id="KW-0285">Flavoprotein</keyword>
<keyword evidence="11" id="KW-1185">Reference proteome</keyword>
<keyword evidence="6" id="KW-0408">Iron</keyword>
<dbReference type="RefSeq" id="WP_356959188.1">
    <property type="nucleotide sequence ID" value="NZ_JBEYBD010000025.1"/>
</dbReference>
<dbReference type="PANTHER" id="PTHR47354:SF1">
    <property type="entry name" value="CARNITINE MONOOXYGENASE REDUCTASE SUBUNIT"/>
    <property type="match status" value="1"/>
</dbReference>
<dbReference type="PROSITE" id="PS00197">
    <property type="entry name" value="2FE2S_FER_1"/>
    <property type="match status" value="1"/>
</dbReference>
<dbReference type="Gene3D" id="3.10.20.30">
    <property type="match status" value="1"/>
</dbReference>
<dbReference type="PRINTS" id="PR00409">
    <property type="entry name" value="PHDIOXRDTASE"/>
</dbReference>
<dbReference type="InterPro" id="IPR017938">
    <property type="entry name" value="Riboflavin_synthase-like_b-brl"/>
</dbReference>
<organism evidence="10 11">
    <name type="scientific">Nocardia rhamnosiphila</name>
    <dbReference type="NCBI Taxonomy" id="426716"/>
    <lineage>
        <taxon>Bacteria</taxon>
        <taxon>Bacillati</taxon>
        <taxon>Actinomycetota</taxon>
        <taxon>Actinomycetes</taxon>
        <taxon>Mycobacteriales</taxon>
        <taxon>Nocardiaceae</taxon>
        <taxon>Nocardia</taxon>
    </lineage>
</organism>
<comment type="caution">
    <text evidence="10">The sequence shown here is derived from an EMBL/GenBank/DDBJ whole genome shotgun (WGS) entry which is preliminary data.</text>
</comment>
<dbReference type="Gene3D" id="3.40.50.80">
    <property type="entry name" value="Nucleotide-binding domain of ferredoxin-NADP reductase (FNR) module"/>
    <property type="match status" value="1"/>
</dbReference>
<dbReference type="PROSITE" id="PS51384">
    <property type="entry name" value="FAD_FR"/>
    <property type="match status" value="1"/>
</dbReference>
<dbReference type="GO" id="GO:0016491">
    <property type="term" value="F:oxidoreductase activity"/>
    <property type="evidence" value="ECO:0007669"/>
    <property type="project" value="UniProtKB-KW"/>
</dbReference>
<feature type="domain" description="2Fe-2S ferredoxin-type" evidence="8">
    <location>
        <begin position="237"/>
        <end position="324"/>
    </location>
</feature>
<dbReference type="InterPro" id="IPR050415">
    <property type="entry name" value="MRET"/>
</dbReference>
<comment type="cofactor">
    <cofactor evidence="1">
        <name>FAD</name>
        <dbReference type="ChEBI" id="CHEBI:57692"/>
    </cofactor>
</comment>
<dbReference type="InterPro" id="IPR001433">
    <property type="entry name" value="OxRdtase_FAD/NAD-bd"/>
</dbReference>
<dbReference type="InterPro" id="IPR039261">
    <property type="entry name" value="FNR_nucleotide-bd"/>
</dbReference>
<dbReference type="SUPFAM" id="SSF54292">
    <property type="entry name" value="2Fe-2S ferredoxin-like"/>
    <property type="match status" value="1"/>
</dbReference>
<name>A0ABV2X0U9_9NOCA</name>
<evidence type="ECO:0000259" key="8">
    <source>
        <dbReference type="PROSITE" id="PS51085"/>
    </source>
</evidence>
<evidence type="ECO:0000256" key="7">
    <source>
        <dbReference type="ARBA" id="ARBA00023014"/>
    </source>
</evidence>
<dbReference type="InterPro" id="IPR017927">
    <property type="entry name" value="FAD-bd_FR_type"/>
</dbReference>
<proteinExistence type="predicted"/>
<dbReference type="PANTHER" id="PTHR47354">
    <property type="entry name" value="NADH OXIDOREDUCTASE HCR"/>
    <property type="match status" value="1"/>
</dbReference>
<evidence type="ECO:0000313" key="10">
    <source>
        <dbReference type="EMBL" id="MEU1956701.1"/>
    </source>
</evidence>
<keyword evidence="7" id="KW-0411">Iron-sulfur</keyword>
<keyword evidence="5 10" id="KW-0560">Oxidoreductase</keyword>
<feature type="domain" description="FAD-binding FR-type" evidence="9">
    <location>
        <begin position="8"/>
        <end position="113"/>
    </location>
</feature>
<dbReference type="InterPro" id="IPR001041">
    <property type="entry name" value="2Fe-2S_ferredoxin-type"/>
</dbReference>
<sequence length="324" mass="34384">MSAAANGSGEFDGELIVVNREEAASDVITVTLAPARGDTLLPEWEPGAHIDLVLGNGLVRQYSLCGDPADWGSWRVGILRDPSSRGGSAWIHDQLAAGQTIRVRGPRNHFRLDDSPRYLFIAGGIGITPILPMIAAANAANAQWSLVYGGRTRASMAFLDEISGYGGRADVRPADEFGLLDLDSVLGTPQPDTLVYCCGPGPLLDAVARSCKAWPDGALRVERFSAAESDDLGEGTRPIQLELRRSGMTLEVPGDTSILEAVTEAGIDVLSSCEDGICGTCMTTVIDGVPLHRDSVLSEGERRAGRCMLICVSRAESAHLVLDL</sequence>
<evidence type="ECO:0000313" key="11">
    <source>
        <dbReference type="Proteomes" id="UP001550628"/>
    </source>
</evidence>
<dbReference type="EC" id="1.-.-.-" evidence="10"/>
<dbReference type="Pfam" id="PF00175">
    <property type="entry name" value="NAD_binding_1"/>
    <property type="match status" value="1"/>
</dbReference>
<evidence type="ECO:0000256" key="4">
    <source>
        <dbReference type="ARBA" id="ARBA00022723"/>
    </source>
</evidence>
<evidence type="ECO:0000259" key="9">
    <source>
        <dbReference type="PROSITE" id="PS51384"/>
    </source>
</evidence>
<evidence type="ECO:0000256" key="3">
    <source>
        <dbReference type="ARBA" id="ARBA00022714"/>
    </source>
</evidence>
<dbReference type="Proteomes" id="UP001550628">
    <property type="component" value="Unassembled WGS sequence"/>
</dbReference>
<dbReference type="PROSITE" id="PS51085">
    <property type="entry name" value="2FE2S_FER_2"/>
    <property type="match status" value="1"/>
</dbReference>
<dbReference type="Gene3D" id="2.40.30.10">
    <property type="entry name" value="Translation factors"/>
    <property type="match status" value="1"/>
</dbReference>
<reference evidence="10 11" key="1">
    <citation type="submission" date="2024-06" db="EMBL/GenBank/DDBJ databases">
        <title>The Natural Products Discovery Center: Release of the First 8490 Sequenced Strains for Exploring Actinobacteria Biosynthetic Diversity.</title>
        <authorList>
            <person name="Kalkreuter E."/>
            <person name="Kautsar S.A."/>
            <person name="Yang D."/>
            <person name="Bader C.D."/>
            <person name="Teijaro C.N."/>
            <person name="Fluegel L."/>
            <person name="Davis C.M."/>
            <person name="Simpson J.R."/>
            <person name="Lauterbach L."/>
            <person name="Steele A.D."/>
            <person name="Gui C."/>
            <person name="Meng S."/>
            <person name="Li G."/>
            <person name="Viehrig K."/>
            <person name="Ye F."/>
            <person name="Su P."/>
            <person name="Kiefer A.F."/>
            <person name="Nichols A."/>
            <person name="Cepeda A.J."/>
            <person name="Yan W."/>
            <person name="Fan B."/>
            <person name="Jiang Y."/>
            <person name="Adhikari A."/>
            <person name="Zheng C.-J."/>
            <person name="Schuster L."/>
            <person name="Cowan T.M."/>
            <person name="Smanski M.J."/>
            <person name="Chevrette M.G."/>
            <person name="De Carvalho L.P.S."/>
            <person name="Shen B."/>
        </authorList>
    </citation>
    <scope>NUCLEOTIDE SEQUENCE [LARGE SCALE GENOMIC DNA]</scope>
    <source>
        <strain evidence="10 11">NPDC019708</strain>
    </source>
</reference>
<dbReference type="SUPFAM" id="SSF52343">
    <property type="entry name" value="Ferredoxin reductase-like, C-terminal NADP-linked domain"/>
    <property type="match status" value="1"/>
</dbReference>
<dbReference type="CDD" id="cd06185">
    <property type="entry name" value="PDR_like"/>
    <property type="match status" value="1"/>
</dbReference>
<accession>A0ABV2X0U9</accession>
<keyword evidence="3" id="KW-0001">2Fe-2S</keyword>
<dbReference type="InterPro" id="IPR036010">
    <property type="entry name" value="2Fe-2S_ferredoxin-like_sf"/>
</dbReference>
<dbReference type="Pfam" id="PF00111">
    <property type="entry name" value="Fer2"/>
    <property type="match status" value="1"/>
</dbReference>
<evidence type="ECO:0000256" key="5">
    <source>
        <dbReference type="ARBA" id="ARBA00023002"/>
    </source>
</evidence>
<dbReference type="InterPro" id="IPR006058">
    <property type="entry name" value="2Fe2S_fd_BS"/>
</dbReference>
<evidence type="ECO:0000256" key="2">
    <source>
        <dbReference type="ARBA" id="ARBA00022630"/>
    </source>
</evidence>
<dbReference type="EMBL" id="JBEYBF010000043">
    <property type="protein sequence ID" value="MEU1956701.1"/>
    <property type="molecule type" value="Genomic_DNA"/>
</dbReference>
<evidence type="ECO:0000256" key="6">
    <source>
        <dbReference type="ARBA" id="ARBA00023004"/>
    </source>
</evidence>
<gene>
    <name evidence="10" type="ORF">ABZ510_33235</name>
</gene>
<dbReference type="CDD" id="cd00207">
    <property type="entry name" value="fer2"/>
    <property type="match status" value="1"/>
</dbReference>